<keyword evidence="1" id="KW-0812">Transmembrane</keyword>
<dbReference type="InterPro" id="IPR021326">
    <property type="entry name" value="DUF2931"/>
</dbReference>
<dbReference type="RefSeq" id="WP_269428646.1">
    <property type="nucleotide sequence ID" value="NZ_JAPWGM010000006.1"/>
</dbReference>
<keyword evidence="1" id="KW-1133">Transmembrane helix</keyword>
<reference evidence="2" key="1">
    <citation type="submission" date="2022-12" db="EMBL/GenBank/DDBJ databases">
        <title>Genome sequence of HCMS5-2.</title>
        <authorList>
            <person name="Woo H."/>
        </authorList>
    </citation>
    <scope>NUCLEOTIDE SEQUENCE</scope>
    <source>
        <strain evidence="2">HCMS5-2</strain>
    </source>
</reference>
<evidence type="ECO:0000313" key="2">
    <source>
        <dbReference type="EMBL" id="MCZ4245595.1"/>
    </source>
</evidence>
<comment type="caution">
    <text evidence="2">The sequence shown here is derived from an EMBL/GenBank/DDBJ whole genome shotgun (WGS) entry which is preliminary data.</text>
</comment>
<sequence length="340" mass="39788">MFKERANIINIVLGAILGFIIIAIIIKVINYKGGERFEWRSGVYTRPGNTVQVAECNFFHSGYWAYPVRKDQILNSGVENINYTENSKDNSFYPDSLKICWFSYTERKFYEGDFLLPYRLIKDMAKELRSTTKEYSDYAKTYPDHIELYFFAELLPGGKLTVWLSDRTKYLEIGKYQAKEVKRTWEIFDDRHSDEKPDKIDIPTQVALVMDQYPHTIEVHSPESLSLRNLDVEPYNQANWHLDKEKPEIPVFKNIPKNISFTWGNDQKEYSTECYFKDGDILSAFKRLQSLPGNNQMVLQIKVNDTNNKVTVSLKKGSTVIDLQSRFDAEIYERVPQKED</sequence>
<feature type="transmembrane region" description="Helical" evidence="1">
    <location>
        <begin position="6"/>
        <end position="26"/>
    </location>
</feature>
<keyword evidence="1" id="KW-0472">Membrane</keyword>
<evidence type="ECO:0000313" key="3">
    <source>
        <dbReference type="Proteomes" id="UP001144347"/>
    </source>
</evidence>
<organism evidence="2 3">
    <name type="scientific">Pedobacter punctiformis</name>
    <dbReference type="NCBI Taxonomy" id="3004097"/>
    <lineage>
        <taxon>Bacteria</taxon>
        <taxon>Pseudomonadati</taxon>
        <taxon>Bacteroidota</taxon>
        <taxon>Sphingobacteriia</taxon>
        <taxon>Sphingobacteriales</taxon>
        <taxon>Sphingobacteriaceae</taxon>
        <taxon>Pedobacter</taxon>
    </lineage>
</organism>
<keyword evidence="3" id="KW-1185">Reference proteome</keyword>
<proteinExistence type="predicted"/>
<name>A0ABT4LCE9_9SPHI</name>
<accession>A0ABT4LCE9</accession>
<dbReference type="EMBL" id="JAPWGM010000006">
    <property type="protein sequence ID" value="MCZ4245595.1"/>
    <property type="molecule type" value="Genomic_DNA"/>
</dbReference>
<dbReference type="Pfam" id="PF11153">
    <property type="entry name" value="DUF2931"/>
    <property type="match status" value="1"/>
</dbReference>
<dbReference type="Proteomes" id="UP001144347">
    <property type="component" value="Unassembled WGS sequence"/>
</dbReference>
<evidence type="ECO:0000256" key="1">
    <source>
        <dbReference type="SAM" id="Phobius"/>
    </source>
</evidence>
<gene>
    <name evidence="2" type="ORF">O0955_16420</name>
</gene>
<protein>
    <submittedName>
        <fullName evidence="2">DUF2931 family protein</fullName>
    </submittedName>
</protein>